<evidence type="ECO:0000313" key="2">
    <source>
        <dbReference type="Proteomes" id="UP000824120"/>
    </source>
</evidence>
<dbReference type="AlphaFoldDB" id="A0A9J5WJ01"/>
<name>A0A9J5WJ01_SOLCO</name>
<comment type="caution">
    <text evidence="1">The sequence shown here is derived from an EMBL/GenBank/DDBJ whole genome shotgun (WGS) entry which is preliminary data.</text>
</comment>
<proteinExistence type="predicted"/>
<keyword evidence="2" id="KW-1185">Reference proteome</keyword>
<protein>
    <submittedName>
        <fullName evidence="1">Uncharacterized protein</fullName>
    </submittedName>
</protein>
<evidence type="ECO:0000313" key="1">
    <source>
        <dbReference type="EMBL" id="KAG5574838.1"/>
    </source>
</evidence>
<dbReference type="Proteomes" id="UP000824120">
    <property type="component" value="Chromosome 11"/>
</dbReference>
<sequence length="62" mass="7119">MQAILCSPRLFHGVADTSYYQTDHITITLFTYVVALNNSVVYPPNATLYEQKYRITLSTYLV</sequence>
<gene>
    <name evidence="1" type="ORF">H5410_054972</name>
</gene>
<dbReference type="EMBL" id="JACXVP010000011">
    <property type="protein sequence ID" value="KAG5574838.1"/>
    <property type="molecule type" value="Genomic_DNA"/>
</dbReference>
<reference evidence="1 2" key="1">
    <citation type="submission" date="2020-09" db="EMBL/GenBank/DDBJ databases">
        <title>De no assembly of potato wild relative species, Solanum commersonii.</title>
        <authorList>
            <person name="Cho K."/>
        </authorList>
    </citation>
    <scope>NUCLEOTIDE SEQUENCE [LARGE SCALE GENOMIC DNA]</scope>
    <source>
        <strain evidence="1">LZ3.2</strain>
        <tissue evidence="1">Leaf</tissue>
    </source>
</reference>
<organism evidence="1 2">
    <name type="scientific">Solanum commersonii</name>
    <name type="common">Commerson's wild potato</name>
    <name type="synonym">Commerson's nightshade</name>
    <dbReference type="NCBI Taxonomy" id="4109"/>
    <lineage>
        <taxon>Eukaryota</taxon>
        <taxon>Viridiplantae</taxon>
        <taxon>Streptophyta</taxon>
        <taxon>Embryophyta</taxon>
        <taxon>Tracheophyta</taxon>
        <taxon>Spermatophyta</taxon>
        <taxon>Magnoliopsida</taxon>
        <taxon>eudicotyledons</taxon>
        <taxon>Gunneridae</taxon>
        <taxon>Pentapetalae</taxon>
        <taxon>asterids</taxon>
        <taxon>lamiids</taxon>
        <taxon>Solanales</taxon>
        <taxon>Solanaceae</taxon>
        <taxon>Solanoideae</taxon>
        <taxon>Solaneae</taxon>
        <taxon>Solanum</taxon>
    </lineage>
</organism>
<accession>A0A9J5WJ01</accession>